<feature type="compositionally biased region" description="Basic and acidic residues" evidence="1">
    <location>
        <begin position="8"/>
        <end position="24"/>
    </location>
</feature>
<evidence type="ECO:0000313" key="2">
    <source>
        <dbReference type="EMBL" id="KAG7515202.1"/>
    </source>
</evidence>
<name>A0AAV6SEV3_SOLSE</name>
<keyword evidence="3" id="KW-1185">Reference proteome</keyword>
<gene>
    <name evidence="2" type="ORF">JOB18_001781</name>
</gene>
<feature type="region of interest" description="Disordered" evidence="1">
    <location>
        <begin position="1"/>
        <end position="24"/>
    </location>
</feature>
<organism evidence="2 3">
    <name type="scientific">Solea senegalensis</name>
    <name type="common">Senegalese sole</name>
    <dbReference type="NCBI Taxonomy" id="28829"/>
    <lineage>
        <taxon>Eukaryota</taxon>
        <taxon>Metazoa</taxon>
        <taxon>Chordata</taxon>
        <taxon>Craniata</taxon>
        <taxon>Vertebrata</taxon>
        <taxon>Euteleostomi</taxon>
        <taxon>Actinopterygii</taxon>
        <taxon>Neopterygii</taxon>
        <taxon>Teleostei</taxon>
        <taxon>Neoteleostei</taxon>
        <taxon>Acanthomorphata</taxon>
        <taxon>Carangaria</taxon>
        <taxon>Pleuronectiformes</taxon>
        <taxon>Pleuronectoidei</taxon>
        <taxon>Soleidae</taxon>
        <taxon>Solea</taxon>
    </lineage>
</organism>
<sequence>MSAASSQEHTRKGEDVREGTDSEYKRTIKPRSSFWARTGDVAAVRSRFDAILSDRWGEKKKVKLLTQ</sequence>
<protein>
    <submittedName>
        <fullName evidence="2">Uncharacterized protein</fullName>
    </submittedName>
</protein>
<evidence type="ECO:0000256" key="1">
    <source>
        <dbReference type="SAM" id="MobiDB-lite"/>
    </source>
</evidence>
<dbReference type="AlphaFoldDB" id="A0AAV6SEV3"/>
<dbReference type="EMBL" id="JAGKHQ010000005">
    <property type="protein sequence ID" value="KAG7515202.1"/>
    <property type="molecule type" value="Genomic_DNA"/>
</dbReference>
<reference evidence="2 3" key="1">
    <citation type="journal article" date="2021" name="Sci. Rep.">
        <title>Chromosome anchoring in Senegalese sole (Solea senegalensis) reveals sex-associated markers and genome rearrangements in flatfish.</title>
        <authorList>
            <person name="Guerrero-Cozar I."/>
            <person name="Gomez-Garrido J."/>
            <person name="Berbel C."/>
            <person name="Martinez-Blanch J.F."/>
            <person name="Alioto T."/>
            <person name="Claros M.G."/>
            <person name="Gagnaire P.A."/>
            <person name="Manchado M."/>
        </authorList>
    </citation>
    <scope>NUCLEOTIDE SEQUENCE [LARGE SCALE GENOMIC DNA]</scope>
    <source>
        <strain evidence="2">Sse05_10M</strain>
    </source>
</reference>
<evidence type="ECO:0000313" key="3">
    <source>
        <dbReference type="Proteomes" id="UP000693946"/>
    </source>
</evidence>
<accession>A0AAV6SEV3</accession>
<proteinExistence type="predicted"/>
<dbReference type="Proteomes" id="UP000693946">
    <property type="component" value="Linkage Group LG13"/>
</dbReference>
<comment type="caution">
    <text evidence="2">The sequence shown here is derived from an EMBL/GenBank/DDBJ whole genome shotgun (WGS) entry which is preliminary data.</text>
</comment>